<keyword evidence="4 7" id="KW-0812">Transmembrane</keyword>
<comment type="caution">
    <text evidence="9">The sequence shown here is derived from an EMBL/GenBank/DDBJ whole genome shotgun (WGS) entry which is preliminary data.</text>
</comment>
<dbReference type="InterPro" id="IPR035906">
    <property type="entry name" value="MetI-like_sf"/>
</dbReference>
<evidence type="ECO:0000259" key="8">
    <source>
        <dbReference type="PROSITE" id="PS50928"/>
    </source>
</evidence>
<keyword evidence="5 7" id="KW-1133">Transmembrane helix</keyword>
<dbReference type="InterPro" id="IPR051393">
    <property type="entry name" value="ABC_transporter_permease"/>
</dbReference>
<proteinExistence type="inferred from homology"/>
<accession>A0AB94IFX8</accession>
<evidence type="ECO:0000256" key="4">
    <source>
        <dbReference type="ARBA" id="ARBA00022692"/>
    </source>
</evidence>
<dbReference type="SUPFAM" id="SSF161098">
    <property type="entry name" value="MetI-like"/>
    <property type="match status" value="1"/>
</dbReference>
<keyword evidence="10" id="KW-1185">Reference proteome</keyword>
<dbReference type="PANTHER" id="PTHR30193:SF41">
    <property type="entry name" value="DIACETYLCHITOBIOSE UPTAKE SYSTEM PERMEASE PROTEIN NGCF"/>
    <property type="match status" value="1"/>
</dbReference>
<dbReference type="EMBL" id="ALAN01000188">
    <property type="protein sequence ID" value="ETI66016.1"/>
    <property type="molecule type" value="Genomic_DNA"/>
</dbReference>
<dbReference type="GO" id="GO:0005886">
    <property type="term" value="C:plasma membrane"/>
    <property type="evidence" value="ECO:0007669"/>
    <property type="project" value="UniProtKB-SubCell"/>
</dbReference>
<dbReference type="InterPro" id="IPR000515">
    <property type="entry name" value="MetI-like"/>
</dbReference>
<dbReference type="Pfam" id="PF00528">
    <property type="entry name" value="BPD_transp_1"/>
    <property type="match status" value="1"/>
</dbReference>
<dbReference type="PANTHER" id="PTHR30193">
    <property type="entry name" value="ABC TRANSPORTER PERMEASE PROTEIN"/>
    <property type="match status" value="1"/>
</dbReference>
<comment type="similarity">
    <text evidence="7">Belongs to the binding-protein-dependent transport system permease family.</text>
</comment>
<evidence type="ECO:0000313" key="9">
    <source>
        <dbReference type="EMBL" id="ETI66016.1"/>
    </source>
</evidence>
<evidence type="ECO:0000256" key="2">
    <source>
        <dbReference type="ARBA" id="ARBA00022448"/>
    </source>
</evidence>
<feature type="transmembrane region" description="Helical" evidence="7">
    <location>
        <begin position="123"/>
        <end position="143"/>
    </location>
</feature>
<feature type="transmembrane region" description="Helical" evidence="7">
    <location>
        <begin position="171"/>
        <end position="193"/>
    </location>
</feature>
<evidence type="ECO:0000313" key="10">
    <source>
        <dbReference type="Proteomes" id="UP000018877"/>
    </source>
</evidence>
<feature type="transmembrane region" description="Helical" evidence="7">
    <location>
        <begin position="24"/>
        <end position="45"/>
    </location>
</feature>
<dbReference type="GO" id="GO:0055085">
    <property type="term" value="P:transmembrane transport"/>
    <property type="evidence" value="ECO:0007669"/>
    <property type="project" value="InterPro"/>
</dbReference>
<comment type="subcellular location">
    <subcellularLocation>
        <location evidence="1 7">Cell membrane</location>
        <topology evidence="1 7">Multi-pass membrane protein</topology>
    </subcellularLocation>
</comment>
<name>A0AB94IFX8_9BACI</name>
<protein>
    <submittedName>
        <fullName evidence="9">Binding-protein-dependent transport system membrane protein</fullName>
    </submittedName>
</protein>
<evidence type="ECO:0000256" key="7">
    <source>
        <dbReference type="RuleBase" id="RU363032"/>
    </source>
</evidence>
<dbReference type="RefSeq" id="WP_024031084.1">
    <property type="nucleotide sequence ID" value="NZ_ALAN01000188.1"/>
</dbReference>
<feature type="transmembrane region" description="Helical" evidence="7">
    <location>
        <begin position="280"/>
        <end position="301"/>
    </location>
</feature>
<feature type="transmembrane region" description="Helical" evidence="7">
    <location>
        <begin position="82"/>
        <end position="111"/>
    </location>
</feature>
<dbReference type="SUPFAM" id="SSF160964">
    <property type="entry name" value="MalF N-terminal region-like"/>
    <property type="match status" value="1"/>
</dbReference>
<dbReference type="AlphaFoldDB" id="A0AB94IFX8"/>
<dbReference type="Proteomes" id="UP000018877">
    <property type="component" value="Unassembled WGS sequence"/>
</dbReference>
<feature type="transmembrane region" description="Helical" evidence="7">
    <location>
        <begin position="218"/>
        <end position="239"/>
    </location>
</feature>
<gene>
    <name evidence="9" type="ORF">BAVI_24653</name>
</gene>
<dbReference type="CDD" id="cd06261">
    <property type="entry name" value="TM_PBP2"/>
    <property type="match status" value="1"/>
</dbReference>
<reference evidence="9 10" key="1">
    <citation type="journal article" date="2014" name="Environ. Microbiol.">
        <title>The nitrate-ammonifying and nosZ-carrying bacterium Bacillus vireti is a potent source and sink for nitric and nitrous oxide under high nitrate conditions.</title>
        <authorList>
            <person name="Mania D."/>
            <person name="Heylen K."/>
            <person name="van Spanning R.J."/>
            <person name="Frostegard A."/>
        </authorList>
    </citation>
    <scope>NUCLEOTIDE SEQUENCE [LARGE SCALE GENOMIC DNA]</scope>
    <source>
        <strain evidence="9 10">LMG 21834</strain>
    </source>
</reference>
<dbReference type="Gene3D" id="1.10.3720.10">
    <property type="entry name" value="MetI-like"/>
    <property type="match status" value="1"/>
</dbReference>
<evidence type="ECO:0000256" key="5">
    <source>
        <dbReference type="ARBA" id="ARBA00022989"/>
    </source>
</evidence>
<keyword evidence="3" id="KW-1003">Cell membrane</keyword>
<evidence type="ECO:0000256" key="1">
    <source>
        <dbReference type="ARBA" id="ARBA00004651"/>
    </source>
</evidence>
<evidence type="ECO:0000256" key="6">
    <source>
        <dbReference type="ARBA" id="ARBA00023136"/>
    </source>
</evidence>
<evidence type="ECO:0000256" key="3">
    <source>
        <dbReference type="ARBA" id="ARBA00022475"/>
    </source>
</evidence>
<keyword evidence="2 7" id="KW-0813">Transport</keyword>
<keyword evidence="6 7" id="KW-0472">Membrane</keyword>
<dbReference type="PROSITE" id="PS50928">
    <property type="entry name" value="ABC_TM1"/>
    <property type="match status" value="1"/>
</dbReference>
<feature type="domain" description="ABC transmembrane type-1" evidence="8">
    <location>
        <begin position="86"/>
        <end position="298"/>
    </location>
</feature>
<sequence length="309" mass="34535">MGVPAAKLKSNKQLLAIKRPRRKLSLTPLLFILPAIIPLIIFWIYPMGKSLYISFTDWDYISPEYDFVGFSNYTDLLTDPGFYSVLVNTVVFSMGVVIPCVAGGLMLALLVSGNGKGMGIYRTLIFSPWVTPTVAVSIVWSWIYEPNVGLANWVLNLLQLPALGWTSSSTWAMPAVIIVSIWKGVGWAMIFYLNALKKVPVSLYEAASLDGASKWRQFLHITIPFISPTTLFLIVITSIDALQAYDQIQVLTQGGPAGSTRTMLYFYYQTAFEEFNMGKATATAILLVVITAAFSFFQFIFSKRWVHYQ</sequence>
<organism evidence="9 10">
    <name type="scientific">Neobacillus vireti LMG 21834</name>
    <dbReference type="NCBI Taxonomy" id="1131730"/>
    <lineage>
        <taxon>Bacteria</taxon>
        <taxon>Bacillati</taxon>
        <taxon>Bacillota</taxon>
        <taxon>Bacilli</taxon>
        <taxon>Bacillales</taxon>
        <taxon>Bacillaceae</taxon>
        <taxon>Neobacillus</taxon>
    </lineage>
</organism>